<proteinExistence type="predicted"/>
<keyword evidence="3" id="KW-1185">Reference proteome</keyword>
<protein>
    <submittedName>
        <fullName evidence="2">Uncharacterized protein</fullName>
    </submittedName>
</protein>
<reference evidence="2" key="1">
    <citation type="journal article" date="2023" name="Science">
        <title>Genome structures resolve the early diversification of teleost fishes.</title>
        <authorList>
            <person name="Parey E."/>
            <person name="Louis A."/>
            <person name="Montfort J."/>
            <person name="Bouchez O."/>
            <person name="Roques C."/>
            <person name="Iampietro C."/>
            <person name="Lluch J."/>
            <person name="Castinel A."/>
            <person name="Donnadieu C."/>
            <person name="Desvignes T."/>
            <person name="Floi Bucao C."/>
            <person name="Jouanno E."/>
            <person name="Wen M."/>
            <person name="Mejri S."/>
            <person name="Dirks R."/>
            <person name="Jansen H."/>
            <person name="Henkel C."/>
            <person name="Chen W.J."/>
            <person name="Zahm M."/>
            <person name="Cabau C."/>
            <person name="Klopp C."/>
            <person name="Thompson A.W."/>
            <person name="Robinson-Rechavi M."/>
            <person name="Braasch I."/>
            <person name="Lecointre G."/>
            <person name="Bobe J."/>
            <person name="Postlethwait J.H."/>
            <person name="Berthelot C."/>
            <person name="Roest Crollius H."/>
            <person name="Guiguen Y."/>
        </authorList>
    </citation>
    <scope>NUCLEOTIDE SEQUENCE</scope>
    <source>
        <strain evidence="2">NC1722</strain>
    </source>
</reference>
<organism evidence="2 3">
    <name type="scientific">Aldrovandia affinis</name>
    <dbReference type="NCBI Taxonomy" id="143900"/>
    <lineage>
        <taxon>Eukaryota</taxon>
        <taxon>Metazoa</taxon>
        <taxon>Chordata</taxon>
        <taxon>Craniata</taxon>
        <taxon>Vertebrata</taxon>
        <taxon>Euteleostomi</taxon>
        <taxon>Actinopterygii</taxon>
        <taxon>Neopterygii</taxon>
        <taxon>Teleostei</taxon>
        <taxon>Notacanthiformes</taxon>
        <taxon>Halosauridae</taxon>
        <taxon>Aldrovandia</taxon>
    </lineage>
</organism>
<feature type="compositionally biased region" description="Low complexity" evidence="1">
    <location>
        <begin position="18"/>
        <end position="27"/>
    </location>
</feature>
<dbReference type="AlphaFoldDB" id="A0AAD7X245"/>
<evidence type="ECO:0000313" key="3">
    <source>
        <dbReference type="Proteomes" id="UP001221898"/>
    </source>
</evidence>
<sequence>MDGSMLTTYVSDTCSAWGHGSHPPHGGQSLMGSGVSKHAENTVSESTPADTEPPSPGGEFPCASMRQVHPTITITPPSREDLLAPAPSKTIEVASREARPGVPIWVGRRPFPAANA</sequence>
<evidence type="ECO:0000256" key="1">
    <source>
        <dbReference type="SAM" id="MobiDB-lite"/>
    </source>
</evidence>
<feature type="region of interest" description="Disordered" evidence="1">
    <location>
        <begin position="15"/>
        <end position="63"/>
    </location>
</feature>
<accession>A0AAD7X245</accession>
<comment type="caution">
    <text evidence="2">The sequence shown here is derived from an EMBL/GenBank/DDBJ whole genome shotgun (WGS) entry which is preliminary data.</text>
</comment>
<dbReference type="Proteomes" id="UP001221898">
    <property type="component" value="Unassembled WGS sequence"/>
</dbReference>
<name>A0AAD7X245_9TELE</name>
<dbReference type="EMBL" id="JAINUG010000004">
    <property type="protein sequence ID" value="KAJ8417495.1"/>
    <property type="molecule type" value="Genomic_DNA"/>
</dbReference>
<gene>
    <name evidence="2" type="ORF">AAFF_G00287220</name>
</gene>
<evidence type="ECO:0000313" key="2">
    <source>
        <dbReference type="EMBL" id="KAJ8417495.1"/>
    </source>
</evidence>